<organism evidence="2">
    <name type="scientific">Fagus sylvatica</name>
    <name type="common">Beechnut</name>
    <dbReference type="NCBI Taxonomy" id="28930"/>
    <lineage>
        <taxon>Eukaryota</taxon>
        <taxon>Viridiplantae</taxon>
        <taxon>Streptophyta</taxon>
        <taxon>Embryophyta</taxon>
        <taxon>Tracheophyta</taxon>
        <taxon>Spermatophyta</taxon>
        <taxon>Magnoliopsida</taxon>
        <taxon>eudicotyledons</taxon>
        <taxon>Gunneridae</taxon>
        <taxon>Pentapetalae</taxon>
        <taxon>rosids</taxon>
        <taxon>fabids</taxon>
        <taxon>Fagales</taxon>
        <taxon>Fagaceae</taxon>
        <taxon>Fagus</taxon>
    </lineage>
</organism>
<evidence type="ECO:0000313" key="2">
    <source>
        <dbReference type="EMBL" id="SPC77683.1"/>
    </source>
</evidence>
<dbReference type="PROSITE" id="PS00726">
    <property type="entry name" value="AP_NUCLEASE_F1_1"/>
    <property type="match status" value="1"/>
</dbReference>
<dbReference type="Pfam" id="PF03372">
    <property type="entry name" value="Exo_endo_phos"/>
    <property type="match status" value="1"/>
</dbReference>
<gene>
    <name evidence="2" type="ORF">FSB_LOCUS5565</name>
</gene>
<dbReference type="PANTHER" id="PTHR33116:SF78">
    <property type="entry name" value="OS12G0587133 PROTEIN"/>
    <property type="match status" value="1"/>
</dbReference>
<dbReference type="AlphaFoldDB" id="A0A2N9ESC2"/>
<dbReference type="GO" id="GO:0006281">
    <property type="term" value="P:DNA repair"/>
    <property type="evidence" value="ECO:0007669"/>
    <property type="project" value="InterPro"/>
</dbReference>
<dbReference type="InterPro" id="IPR036691">
    <property type="entry name" value="Endo/exonu/phosph_ase_sf"/>
</dbReference>
<dbReference type="EMBL" id="OIVN01000288">
    <property type="protein sequence ID" value="SPC77683.1"/>
    <property type="molecule type" value="Genomic_DNA"/>
</dbReference>
<name>A0A2N9ESC2_FAGSY</name>
<evidence type="ECO:0000259" key="1">
    <source>
        <dbReference type="Pfam" id="PF03372"/>
    </source>
</evidence>
<dbReference type="InterPro" id="IPR020847">
    <property type="entry name" value="AP_endonuclease_F1_BS"/>
</dbReference>
<dbReference type="SUPFAM" id="SSF56219">
    <property type="entry name" value="DNase I-like"/>
    <property type="match status" value="1"/>
</dbReference>
<proteinExistence type="predicted"/>
<dbReference type="PANTHER" id="PTHR33116">
    <property type="entry name" value="REVERSE TRANSCRIPTASE ZINC-BINDING DOMAIN-CONTAINING PROTEIN-RELATED-RELATED"/>
    <property type="match status" value="1"/>
</dbReference>
<dbReference type="GO" id="GO:0004519">
    <property type="term" value="F:endonuclease activity"/>
    <property type="evidence" value="ECO:0007669"/>
    <property type="project" value="InterPro"/>
</dbReference>
<dbReference type="InterPro" id="IPR005135">
    <property type="entry name" value="Endo/exonuclease/phosphatase"/>
</dbReference>
<reference evidence="2" key="1">
    <citation type="submission" date="2018-02" db="EMBL/GenBank/DDBJ databases">
        <authorList>
            <person name="Cohen D.B."/>
            <person name="Kent A.D."/>
        </authorList>
    </citation>
    <scope>NUCLEOTIDE SEQUENCE</scope>
</reference>
<accession>A0A2N9ESC2</accession>
<dbReference type="GO" id="GO:0003677">
    <property type="term" value="F:DNA binding"/>
    <property type="evidence" value="ECO:0007669"/>
    <property type="project" value="InterPro"/>
</dbReference>
<sequence>MWKADVICLQETKLEVIDSRMVRSIWGSLYVDWASLGSNEASGGILVMWDKRVVERMEEAVGTLSLSLKFKNIADQFDWMFTGIYGPNIDTERAVVWEELSGIHSWWNAPWCIGGDFNVTHFLTERAGLHSFTSAMHDFSEFISDLGLVDTPLEGGSYTWSNNKEIASMSRIDRFLFSPDWADHFSLVNQRRLPQLLSDHFPIVLDFGHLNGGKSPFFFENMWLKVDGFVNRIKAWWDSYVFQGSPSFILANKLKALKMDLKRWNREEFGNIGQKKNNLMHSLHLPDTIAEGAKFKSKAIWDPILMKLERSLSGWKSLYLSKGGKMTLIKSTLSSLPTYFLSLFPIPVNVAVRIDKIQRDFLWCGVGEGVKFHLVNWSQICQPFSFGGLGIHNLRVFNKALLGKWLWRFGTERTALWRQVIASKYGCLHGGWCSKEVPGSNGISLWKNIRKEWGHFSEFLTFEIGDGHLVHFWHSVWPVQDWELESVSSFLDLLYSIHATAMGYDRQSAKKESSSNELVLHVIFGVQWVMPSGIMALLACWRNGLSQSRNIEIWRAAPHCVLWCIWGERNSRCFEDKERNLLEIKNMLIQSLKEWSAAANLVPHSSTIDFLDSCNP</sequence>
<feature type="domain" description="Endonuclease/exonuclease/phosphatase" evidence="1">
    <location>
        <begin position="3"/>
        <end position="200"/>
    </location>
</feature>
<dbReference type="Gene3D" id="3.60.10.10">
    <property type="entry name" value="Endonuclease/exonuclease/phosphatase"/>
    <property type="match status" value="1"/>
</dbReference>
<protein>
    <recommendedName>
        <fullName evidence="1">Endonuclease/exonuclease/phosphatase domain-containing protein</fullName>
    </recommendedName>
</protein>